<name>A0A3S3YV50_9SPHI</name>
<comment type="caution">
    <text evidence="1">The sequence shown here is derived from an EMBL/GenBank/DDBJ whole genome shotgun (WGS) entry which is preliminary data.</text>
</comment>
<dbReference type="EMBL" id="SBIW01000006">
    <property type="protein sequence ID" value="RWY50993.1"/>
    <property type="molecule type" value="Genomic_DNA"/>
</dbReference>
<dbReference type="Proteomes" id="UP000286701">
    <property type="component" value="Unassembled WGS sequence"/>
</dbReference>
<reference evidence="1 2" key="1">
    <citation type="submission" date="2019-01" db="EMBL/GenBank/DDBJ databases">
        <title>Mucilaginibacter antarcticum sp. nov., isolated from antarctic soil.</title>
        <authorList>
            <person name="Yan Y.-Q."/>
            <person name="Du Z.-J."/>
        </authorList>
    </citation>
    <scope>NUCLEOTIDE SEQUENCE [LARGE SCALE GENOMIC DNA]</scope>
    <source>
        <strain evidence="1 2">F01003</strain>
    </source>
</reference>
<dbReference type="RefSeq" id="WP_128534412.1">
    <property type="nucleotide sequence ID" value="NZ_SBIW01000006.1"/>
</dbReference>
<accession>A0A3S3YV50</accession>
<sequence length="571" mass="61118">MATSSLQLKRVTLTPNGITTEDVSGCGNGSFYSIAVSGSYLYYNTDGGALYRADIDAGSFPSVNNCSYIGGGVGGNSLTVNKNGVVYFASGTGLFSFQPGASNPVYLGDMPYSSAGDLLFYKDELYMAADGGQGIVKINIANPALSTPFIPINRYVMGFTTVSANGVLKVYAFADHPDGAEMLELDMENQSVKRSAGTLPFVVYDAGGNAEAGEIPVIEIQNIEVNQECNVFNKGAARVVCKKPTSEYVYTLDNGLTNRSGVFNNLSAGDYKVIVMSDGGEAPKEATFTIPDYNLNNPVITAIKTNPVCDVTGIIKLDAGNRNADFRILFNGSSYSFTHSFANLVPGSYHFVITTPDGCLVDEKDFTLVQDACPPIEIADIQFLEECAQFGKAVVTVITKPHPDTYTYSFNGVTGLSNSFNNVSPGTYTLIVTSSGGDRKEQEVVVPDVALINKPELTYTVNNAVCTALGKITFSPAGDIKGAAKIKHGANIYPFTKTITDLVPGSNHFTVISAEGCILDELDIEIGQDKCELVSFPNTFTPNSDGVNDIFRPNQNSNPTGIEYYIYNRWG</sequence>
<dbReference type="SUPFAM" id="SSF63825">
    <property type="entry name" value="YWTD domain"/>
    <property type="match status" value="1"/>
</dbReference>
<dbReference type="OrthoDB" id="7794186at2"/>
<evidence type="ECO:0000313" key="1">
    <source>
        <dbReference type="EMBL" id="RWY50993.1"/>
    </source>
</evidence>
<organism evidence="1 2">
    <name type="scientific">Mucilaginibacter gilvus</name>
    <dbReference type="NCBI Taxonomy" id="2305909"/>
    <lineage>
        <taxon>Bacteria</taxon>
        <taxon>Pseudomonadati</taxon>
        <taxon>Bacteroidota</taxon>
        <taxon>Sphingobacteriia</taxon>
        <taxon>Sphingobacteriales</taxon>
        <taxon>Sphingobacteriaceae</taxon>
        <taxon>Mucilaginibacter</taxon>
    </lineage>
</organism>
<protein>
    <submittedName>
        <fullName evidence="1">Uncharacterized protein</fullName>
    </submittedName>
</protein>
<dbReference type="AlphaFoldDB" id="A0A3S3YV50"/>
<proteinExistence type="predicted"/>
<keyword evidence="2" id="KW-1185">Reference proteome</keyword>
<evidence type="ECO:0000313" key="2">
    <source>
        <dbReference type="Proteomes" id="UP000286701"/>
    </source>
</evidence>
<gene>
    <name evidence="1" type="ORF">EPL05_13050</name>
</gene>